<evidence type="ECO:0000256" key="2">
    <source>
        <dbReference type="PROSITE-ProRule" id="PRU00283"/>
    </source>
</evidence>
<dbReference type="InterPro" id="IPR036961">
    <property type="entry name" value="Kinesin_motor_dom_sf"/>
</dbReference>
<feature type="coiled-coil region" evidence="3">
    <location>
        <begin position="1209"/>
        <end position="1274"/>
    </location>
</feature>
<dbReference type="PRINTS" id="PR00380">
    <property type="entry name" value="KINESINHEAVY"/>
</dbReference>
<feature type="region of interest" description="Disordered" evidence="4">
    <location>
        <begin position="666"/>
        <end position="740"/>
    </location>
</feature>
<comment type="similarity">
    <text evidence="2">Belongs to the TRAFAC class myosin-kinesin ATPase superfamily. Kinesin family.</text>
</comment>
<evidence type="ECO:0000256" key="3">
    <source>
        <dbReference type="SAM" id="Coils"/>
    </source>
</evidence>
<feature type="compositionally biased region" description="Polar residues" evidence="4">
    <location>
        <begin position="873"/>
        <end position="883"/>
    </location>
</feature>
<feature type="compositionally biased region" description="Basic and acidic residues" evidence="4">
    <location>
        <begin position="483"/>
        <end position="522"/>
    </location>
</feature>
<feature type="region of interest" description="Disordered" evidence="4">
    <location>
        <begin position="565"/>
        <end position="650"/>
    </location>
</feature>
<dbReference type="GO" id="GO:0008574">
    <property type="term" value="F:plus-end-directed microtubule motor activity"/>
    <property type="evidence" value="ECO:0000318"/>
    <property type="project" value="GO_Central"/>
</dbReference>
<dbReference type="Proteomes" id="UP000054558">
    <property type="component" value="Unassembled WGS sequence"/>
</dbReference>
<feature type="region of interest" description="Disordered" evidence="4">
    <location>
        <begin position="944"/>
        <end position="1029"/>
    </location>
</feature>
<evidence type="ECO:0000259" key="5">
    <source>
        <dbReference type="PROSITE" id="PS50067"/>
    </source>
</evidence>
<feature type="compositionally biased region" description="Low complexity" evidence="4">
    <location>
        <begin position="811"/>
        <end position="823"/>
    </location>
</feature>
<evidence type="ECO:0000313" key="7">
    <source>
        <dbReference type="Proteomes" id="UP000054558"/>
    </source>
</evidence>
<feature type="compositionally biased region" description="Basic and acidic residues" evidence="4">
    <location>
        <begin position="710"/>
        <end position="720"/>
    </location>
</feature>
<dbReference type="GO" id="GO:0008017">
    <property type="term" value="F:microtubule binding"/>
    <property type="evidence" value="ECO:0007669"/>
    <property type="project" value="InterPro"/>
</dbReference>
<dbReference type="InterPro" id="IPR001752">
    <property type="entry name" value="Kinesin_motor_dom"/>
</dbReference>
<dbReference type="InterPro" id="IPR027417">
    <property type="entry name" value="P-loop_NTPase"/>
</dbReference>
<feature type="compositionally biased region" description="Polar residues" evidence="4">
    <location>
        <begin position="436"/>
        <end position="448"/>
    </location>
</feature>
<gene>
    <name evidence="6" type="ORF">KFL_000380120</name>
</gene>
<dbReference type="GO" id="GO:0007018">
    <property type="term" value="P:microtubule-based movement"/>
    <property type="evidence" value="ECO:0007669"/>
    <property type="project" value="InterPro"/>
</dbReference>
<feature type="compositionally biased region" description="Low complexity" evidence="4">
    <location>
        <begin position="1157"/>
        <end position="1172"/>
    </location>
</feature>
<evidence type="ECO:0000313" key="6">
    <source>
        <dbReference type="EMBL" id="GAQ79779.1"/>
    </source>
</evidence>
<feature type="compositionally biased region" description="Polar residues" evidence="4">
    <location>
        <begin position="1186"/>
        <end position="1202"/>
    </location>
</feature>
<feature type="compositionally biased region" description="Low complexity" evidence="4">
    <location>
        <begin position="847"/>
        <end position="861"/>
    </location>
</feature>
<evidence type="ECO:0000256" key="4">
    <source>
        <dbReference type="SAM" id="MobiDB-lite"/>
    </source>
</evidence>
<evidence type="ECO:0000256" key="1">
    <source>
        <dbReference type="ARBA" id="ARBA00023175"/>
    </source>
</evidence>
<keyword evidence="2" id="KW-0547">Nucleotide-binding</keyword>
<feature type="compositionally biased region" description="Polar residues" evidence="4">
    <location>
        <begin position="278"/>
        <end position="295"/>
    </location>
</feature>
<dbReference type="PANTHER" id="PTHR24115">
    <property type="entry name" value="KINESIN-RELATED"/>
    <property type="match status" value="1"/>
</dbReference>
<dbReference type="Pfam" id="PF00225">
    <property type="entry name" value="Kinesin"/>
    <property type="match status" value="1"/>
</dbReference>
<organism evidence="6 7">
    <name type="scientific">Klebsormidium nitens</name>
    <name type="common">Green alga</name>
    <name type="synonym">Ulothrix nitens</name>
    <dbReference type="NCBI Taxonomy" id="105231"/>
    <lineage>
        <taxon>Eukaryota</taxon>
        <taxon>Viridiplantae</taxon>
        <taxon>Streptophyta</taxon>
        <taxon>Klebsormidiophyceae</taxon>
        <taxon>Klebsormidiales</taxon>
        <taxon>Klebsormidiaceae</taxon>
        <taxon>Klebsormidium</taxon>
    </lineage>
</organism>
<feature type="compositionally biased region" description="Basic and acidic residues" evidence="4">
    <location>
        <begin position="785"/>
        <end position="796"/>
    </location>
</feature>
<keyword evidence="7" id="KW-1185">Reference proteome</keyword>
<dbReference type="SUPFAM" id="SSF52540">
    <property type="entry name" value="P-loop containing nucleoside triphosphate hydrolases"/>
    <property type="match status" value="1"/>
</dbReference>
<dbReference type="OrthoDB" id="568026at2759"/>
<feature type="compositionally biased region" description="Polar residues" evidence="4">
    <location>
        <begin position="535"/>
        <end position="547"/>
    </location>
</feature>
<sequence>MRSPLLYPPVVGNAHEQSLPACLTPGAIHMAEQLDALGGGNARIGRLELFVRVCPAPPGADLCMHELREGRDEKENVVKLREPRYPTSTPRTFSCTQAFPPGASQLGFCAQVGAPIIDWLWDGFNALLLGYGQTGTGKSHSLFGGSSYGPASEQDGLMHHILSTLLERSKKTESGSCTVGLQCWEVRGEKTVDLLRGDKASAIGTTDVTAVLIETPVDVTSVLSHCRRASVNWQDRKGDAGARPLPNRAHAFVRVTLTRGPESHVSTLTVVDPAGFPSVTSQAPPTSQTSESTFSDIDRKTARDNQRSLTALARLLSEVSQHCEDAARGKPQPSRLLTGPRTTLTNQLVPSLTANCKTFLLATISPSADSYLDSVNTLRVATRARAIVTPCLRAQGSPMAVLGLQSVQRVLSRATSRACTHAHPFSPLSAYGSDYSPCSSQGNRSPSEFVTPRVGKMTSRMRSKLSPARDASAGVSLTWAESENERSWAEKDWDRKSVPAAEERPGSVRRDGSIISVRKEGAEQGLTEEHDESNSDQLTSRSEQMASPKQVEDWEIIAKMARLDSLLSPDAGKVRNYEKHSPSGNVSPGRVTGEKERRAVGAFSRELESPQESTFAGTPPPGRFSREPSRSPRVGKSAAARARPRRASAVEAMESLNKEFEDVFSRIDKESPRKGGPVSGAGEALTGGFDGQNGGECERQGPEHVGGTVRTDREAAERDPFSVYRNGDGKNDRGSVSKSSVYEDGEAYVGRTLQLHRINSSIEKAPERDEGRTASAGATPKRNQLLKEELQFETGRRLAASLTPGTRESSRVGSPSRVVSSSGFERPKHGKKHRLERSYGEIGGPGDSPQPGGDSPGGTKSSGKKGRGALQKSKLSAGQTVRSSIDKLDRRRIEDLTSSVIASVAERKRREEIERETTREASLEVDLEKVGYNSRMERVEINSQKEKVAYDSPHVQAAGKALNEQGSPKSNTVSPERMDGRTEALKRVGNPEQGTGVTSPEVASSSRGQLDIPRAGGKKQSPGKAGESCGEAGDYDALLELLQRERQKRAETEGREAELERELLENSTSYSLKLDDLRLELHKARARCRLLERASSHAAVFEQYDQELRELRHQVRELRKEVRDASARYESDLAHTATLGTNCASGAVRGDLLMTSASGSSAEGNGASSGDSSARDAPFEVARDSQLMSASQQARSTVSTSCGGESRVLELMQREVKHLRQETARLEGELAAARRDSRHVAIQKRAAEDAICRSEALARRTKSLEEEVVSLQLRERAAIGGMQQAQRAAELCTAAEARAHQECAELGELLRALREDMYTLKRARRHEMAVDRVTGKNGRAGSPAKRKPRVRLPFETLARLQRSLDPHAKRAHEMVNELSRELGLVQKEIAEAGITNDSAPK</sequence>
<dbReference type="Gene3D" id="3.40.850.10">
    <property type="entry name" value="Kinesin motor domain"/>
    <property type="match status" value="1"/>
</dbReference>
<accession>A0A1Y1HRJ0</accession>
<feature type="region of interest" description="Disordered" evidence="4">
    <location>
        <begin position="1157"/>
        <end position="1176"/>
    </location>
</feature>
<feature type="region of interest" description="Disordered" evidence="4">
    <location>
        <begin position="273"/>
        <end position="301"/>
    </location>
</feature>
<protein>
    <submittedName>
        <fullName evidence="6">Hypothetical kinesin-like protein</fullName>
    </submittedName>
</protein>
<dbReference type="GO" id="GO:0005524">
    <property type="term" value="F:ATP binding"/>
    <property type="evidence" value="ECO:0007669"/>
    <property type="project" value="UniProtKB-UniRule"/>
</dbReference>
<dbReference type="STRING" id="105231.A0A1Y1HRJ0"/>
<feature type="compositionally biased region" description="Basic and acidic residues" evidence="4">
    <location>
        <begin position="884"/>
        <end position="894"/>
    </location>
</feature>
<feature type="binding site" evidence="2">
    <location>
        <begin position="132"/>
        <end position="139"/>
    </location>
    <ligand>
        <name>ATP</name>
        <dbReference type="ChEBI" id="CHEBI:30616"/>
    </ligand>
</feature>
<dbReference type="EMBL" id="DF236987">
    <property type="protein sequence ID" value="GAQ79779.1"/>
    <property type="molecule type" value="Genomic_DNA"/>
</dbReference>
<feature type="region of interest" description="Disordered" evidence="4">
    <location>
        <begin position="759"/>
        <end position="894"/>
    </location>
</feature>
<feature type="region of interest" description="Disordered" evidence="4">
    <location>
        <begin position="1183"/>
        <end position="1202"/>
    </location>
</feature>
<feature type="compositionally biased region" description="Basic and acidic residues" evidence="4">
    <location>
        <begin position="572"/>
        <end position="581"/>
    </location>
</feature>
<keyword evidence="3" id="KW-0175">Coiled coil</keyword>
<feature type="compositionally biased region" description="Polar residues" evidence="4">
    <location>
        <begin position="964"/>
        <end position="974"/>
    </location>
</feature>
<dbReference type="GO" id="GO:0090307">
    <property type="term" value="P:mitotic spindle assembly"/>
    <property type="evidence" value="ECO:0000318"/>
    <property type="project" value="GO_Central"/>
</dbReference>
<feature type="compositionally biased region" description="Basic and acidic residues" evidence="4">
    <location>
        <begin position="976"/>
        <end position="986"/>
    </location>
</feature>
<dbReference type="GO" id="GO:0005876">
    <property type="term" value="C:spindle microtubule"/>
    <property type="evidence" value="ECO:0000318"/>
    <property type="project" value="GO_Central"/>
</dbReference>
<dbReference type="GO" id="GO:0051231">
    <property type="term" value="P:spindle elongation"/>
    <property type="evidence" value="ECO:0000318"/>
    <property type="project" value="GO_Central"/>
</dbReference>
<reference evidence="6 7" key="1">
    <citation type="journal article" date="2014" name="Nat. Commun.">
        <title>Klebsormidium flaccidum genome reveals primary factors for plant terrestrial adaptation.</title>
        <authorList>
            <person name="Hori K."/>
            <person name="Maruyama F."/>
            <person name="Fujisawa T."/>
            <person name="Togashi T."/>
            <person name="Yamamoto N."/>
            <person name="Seo M."/>
            <person name="Sato S."/>
            <person name="Yamada T."/>
            <person name="Mori H."/>
            <person name="Tajima N."/>
            <person name="Moriyama T."/>
            <person name="Ikeuchi M."/>
            <person name="Watanabe M."/>
            <person name="Wada H."/>
            <person name="Kobayashi K."/>
            <person name="Saito M."/>
            <person name="Masuda T."/>
            <person name="Sasaki-Sekimoto Y."/>
            <person name="Mashiguchi K."/>
            <person name="Awai K."/>
            <person name="Shimojima M."/>
            <person name="Masuda S."/>
            <person name="Iwai M."/>
            <person name="Nobusawa T."/>
            <person name="Narise T."/>
            <person name="Kondo S."/>
            <person name="Saito H."/>
            <person name="Sato R."/>
            <person name="Murakawa M."/>
            <person name="Ihara Y."/>
            <person name="Oshima-Yamada Y."/>
            <person name="Ohtaka K."/>
            <person name="Satoh M."/>
            <person name="Sonobe K."/>
            <person name="Ishii M."/>
            <person name="Ohtani R."/>
            <person name="Kanamori-Sato M."/>
            <person name="Honoki R."/>
            <person name="Miyazaki D."/>
            <person name="Mochizuki H."/>
            <person name="Umetsu J."/>
            <person name="Higashi K."/>
            <person name="Shibata D."/>
            <person name="Kamiya Y."/>
            <person name="Sato N."/>
            <person name="Nakamura Y."/>
            <person name="Tabata S."/>
            <person name="Ida S."/>
            <person name="Kurokawa K."/>
            <person name="Ohta H."/>
        </authorList>
    </citation>
    <scope>NUCLEOTIDE SEQUENCE [LARGE SCALE GENOMIC DNA]</scope>
    <source>
        <strain evidence="6 7">NIES-2285</strain>
    </source>
</reference>
<dbReference type="PROSITE" id="PS50067">
    <property type="entry name" value="KINESIN_MOTOR_2"/>
    <property type="match status" value="1"/>
</dbReference>
<dbReference type="PANTHER" id="PTHR24115:SF1004">
    <property type="entry name" value="KINESIN-LIKE PROTEIN KIF15"/>
    <property type="match status" value="1"/>
</dbReference>
<name>A0A1Y1HRJ0_KLENI</name>
<keyword evidence="2" id="KW-0067">ATP-binding</keyword>
<dbReference type="InterPro" id="IPR027640">
    <property type="entry name" value="Kinesin-like_fam"/>
</dbReference>
<feature type="domain" description="Kinesin motor" evidence="5">
    <location>
        <begin position="46"/>
        <end position="387"/>
    </location>
</feature>
<proteinExistence type="inferred from homology"/>
<feature type="coiled-coil region" evidence="3">
    <location>
        <begin position="1035"/>
        <end position="1128"/>
    </location>
</feature>
<keyword evidence="1 2" id="KW-0505">Motor protein</keyword>
<dbReference type="GO" id="GO:0072686">
    <property type="term" value="C:mitotic spindle"/>
    <property type="evidence" value="ECO:0000318"/>
    <property type="project" value="GO_Central"/>
</dbReference>
<feature type="compositionally biased region" description="Polar residues" evidence="4">
    <location>
        <begin position="992"/>
        <end position="1008"/>
    </location>
</feature>
<feature type="region of interest" description="Disordered" evidence="4">
    <location>
        <begin position="436"/>
        <end position="550"/>
    </location>
</feature>
<dbReference type="SMART" id="SM00129">
    <property type="entry name" value="KISc"/>
    <property type="match status" value="1"/>
</dbReference>
<dbReference type="OMA" id="IVESWCK"/>